<feature type="compositionally biased region" description="Basic and acidic residues" evidence="1">
    <location>
        <begin position="24"/>
        <end position="35"/>
    </location>
</feature>
<sequence length="86" mass="9854">MAKENPAQTLKAFVSEDPSSRYTFDSERDAPQSELCREGDKLSRKCIMIQMHSTRLFQAMQEQGFFCALPMDPSRTHIECKPIPKS</sequence>
<comment type="caution">
    <text evidence="2">The sequence shown here is derived from an EMBL/GenBank/DDBJ whole genome shotgun (WGS) entry which is preliminary data.</text>
</comment>
<feature type="region of interest" description="Disordered" evidence="1">
    <location>
        <begin position="1"/>
        <end position="35"/>
    </location>
</feature>
<dbReference type="EMBL" id="BPQB01000018">
    <property type="protein sequence ID" value="GJE90873.1"/>
    <property type="molecule type" value="Genomic_DNA"/>
</dbReference>
<dbReference type="OrthoDB" id="5277092at2759"/>
<organism evidence="2 3">
    <name type="scientific">Phanerochaete sordida</name>
    <dbReference type="NCBI Taxonomy" id="48140"/>
    <lineage>
        <taxon>Eukaryota</taxon>
        <taxon>Fungi</taxon>
        <taxon>Dikarya</taxon>
        <taxon>Basidiomycota</taxon>
        <taxon>Agaricomycotina</taxon>
        <taxon>Agaricomycetes</taxon>
        <taxon>Polyporales</taxon>
        <taxon>Phanerochaetaceae</taxon>
        <taxon>Phanerochaete</taxon>
    </lineage>
</organism>
<name>A0A9P3G7R3_9APHY</name>
<dbReference type="AlphaFoldDB" id="A0A9P3G7R3"/>
<evidence type="ECO:0000256" key="1">
    <source>
        <dbReference type="SAM" id="MobiDB-lite"/>
    </source>
</evidence>
<accession>A0A9P3G7R3</accession>
<proteinExistence type="predicted"/>
<reference evidence="2 3" key="1">
    <citation type="submission" date="2021-08" db="EMBL/GenBank/DDBJ databases">
        <title>Draft Genome Sequence of Phanerochaete sordida strain YK-624.</title>
        <authorList>
            <person name="Mori T."/>
            <person name="Dohra H."/>
            <person name="Suzuki T."/>
            <person name="Kawagishi H."/>
            <person name="Hirai H."/>
        </authorList>
    </citation>
    <scope>NUCLEOTIDE SEQUENCE [LARGE SCALE GENOMIC DNA]</scope>
    <source>
        <strain evidence="2 3">YK-624</strain>
    </source>
</reference>
<evidence type="ECO:0000313" key="2">
    <source>
        <dbReference type="EMBL" id="GJE90873.1"/>
    </source>
</evidence>
<keyword evidence="3" id="KW-1185">Reference proteome</keyword>
<dbReference type="Proteomes" id="UP000703269">
    <property type="component" value="Unassembled WGS sequence"/>
</dbReference>
<gene>
    <name evidence="2" type="ORF">PsYK624_070170</name>
</gene>
<protein>
    <submittedName>
        <fullName evidence="2">Uncharacterized protein</fullName>
    </submittedName>
</protein>
<evidence type="ECO:0000313" key="3">
    <source>
        <dbReference type="Proteomes" id="UP000703269"/>
    </source>
</evidence>